<dbReference type="PANTHER" id="PTHR43298:SF2">
    <property type="entry name" value="FMN_FAD EXPORTER YEEO-RELATED"/>
    <property type="match status" value="1"/>
</dbReference>
<keyword evidence="1" id="KW-0813">Transport</keyword>
<feature type="transmembrane region" description="Helical" evidence="2">
    <location>
        <begin position="68"/>
        <end position="91"/>
    </location>
</feature>
<keyword evidence="2" id="KW-0812">Transmembrane</keyword>
<reference evidence="3" key="1">
    <citation type="submission" date="2020-12" db="EMBL/GenBank/DDBJ databases">
        <title>Bacterial taxonomy.</title>
        <authorList>
            <person name="Pan X."/>
        </authorList>
    </citation>
    <scope>NUCLEOTIDE SEQUENCE</scope>
    <source>
        <strain evidence="3">M0105</strain>
    </source>
</reference>
<dbReference type="InterPro" id="IPR050222">
    <property type="entry name" value="MATE_MdtK"/>
</dbReference>
<feature type="transmembrane region" description="Helical" evidence="2">
    <location>
        <begin position="103"/>
        <end position="122"/>
    </location>
</feature>
<feature type="transmembrane region" description="Helical" evidence="2">
    <location>
        <begin position="435"/>
        <end position="454"/>
    </location>
</feature>
<proteinExistence type="predicted"/>
<dbReference type="Pfam" id="PF01554">
    <property type="entry name" value="MatE"/>
    <property type="match status" value="2"/>
</dbReference>
<evidence type="ECO:0000313" key="4">
    <source>
        <dbReference type="Proteomes" id="UP000655420"/>
    </source>
</evidence>
<dbReference type="EMBL" id="JAEHHL010000004">
    <property type="protein sequence ID" value="MBK0399086.1"/>
    <property type="molecule type" value="Genomic_DNA"/>
</dbReference>
<dbReference type="InterPro" id="IPR002475">
    <property type="entry name" value="Bcl2-like"/>
</dbReference>
<dbReference type="AlphaFoldDB" id="A0A8J7M5V2"/>
<feature type="transmembrane region" description="Helical" evidence="2">
    <location>
        <begin position="142"/>
        <end position="165"/>
    </location>
</feature>
<feature type="transmembrane region" description="Helical" evidence="2">
    <location>
        <begin position="331"/>
        <end position="353"/>
    </location>
</feature>
<dbReference type="GO" id="GO:0005886">
    <property type="term" value="C:plasma membrane"/>
    <property type="evidence" value="ECO:0007669"/>
    <property type="project" value="TreeGrafter"/>
</dbReference>
<keyword evidence="2" id="KW-0472">Membrane</keyword>
<evidence type="ECO:0000256" key="1">
    <source>
        <dbReference type="ARBA" id="ARBA00022448"/>
    </source>
</evidence>
<dbReference type="PROSITE" id="PS50062">
    <property type="entry name" value="BCL2_FAMILY"/>
    <property type="match status" value="1"/>
</dbReference>
<organism evidence="3 4">
    <name type="scientific">Thermohalobaculum xanthum</name>
    <dbReference type="NCBI Taxonomy" id="2753746"/>
    <lineage>
        <taxon>Bacteria</taxon>
        <taxon>Pseudomonadati</taxon>
        <taxon>Pseudomonadota</taxon>
        <taxon>Alphaproteobacteria</taxon>
        <taxon>Rhodobacterales</taxon>
        <taxon>Paracoccaceae</taxon>
        <taxon>Thermohalobaculum</taxon>
    </lineage>
</organism>
<dbReference type="RefSeq" id="WP_200609015.1">
    <property type="nucleotide sequence ID" value="NZ_JAEHHL010000004.1"/>
</dbReference>
<accession>A0A8J7M5V2</accession>
<protein>
    <submittedName>
        <fullName evidence="3">MATE family efflux transporter</fullName>
    </submittedName>
</protein>
<dbReference type="Proteomes" id="UP000655420">
    <property type="component" value="Unassembled WGS sequence"/>
</dbReference>
<dbReference type="NCBIfam" id="TIGR00797">
    <property type="entry name" value="matE"/>
    <property type="match status" value="1"/>
</dbReference>
<name>A0A8J7M5V2_9RHOB</name>
<dbReference type="PANTHER" id="PTHR43298">
    <property type="entry name" value="MULTIDRUG RESISTANCE PROTEIN NORM-RELATED"/>
    <property type="match status" value="1"/>
</dbReference>
<dbReference type="GO" id="GO:0042910">
    <property type="term" value="F:xenobiotic transmembrane transporter activity"/>
    <property type="evidence" value="ECO:0007669"/>
    <property type="project" value="InterPro"/>
</dbReference>
<feature type="transmembrane region" description="Helical" evidence="2">
    <location>
        <begin position="259"/>
        <end position="282"/>
    </location>
</feature>
<feature type="transmembrane region" description="Helical" evidence="2">
    <location>
        <begin position="205"/>
        <end position="228"/>
    </location>
</feature>
<feature type="transmembrane region" description="Helical" evidence="2">
    <location>
        <begin position="373"/>
        <end position="391"/>
    </location>
</feature>
<evidence type="ECO:0000256" key="2">
    <source>
        <dbReference type="SAM" id="Phobius"/>
    </source>
</evidence>
<dbReference type="GO" id="GO:0015297">
    <property type="term" value="F:antiporter activity"/>
    <property type="evidence" value="ECO:0007669"/>
    <property type="project" value="InterPro"/>
</dbReference>
<feature type="transmembrane region" description="Helical" evidence="2">
    <location>
        <begin position="172"/>
        <end position="193"/>
    </location>
</feature>
<feature type="transmembrane region" description="Helical" evidence="2">
    <location>
        <begin position="294"/>
        <end position="319"/>
    </location>
</feature>
<keyword evidence="2" id="KW-1133">Transmembrane helix</keyword>
<feature type="transmembrane region" description="Helical" evidence="2">
    <location>
        <begin position="38"/>
        <end position="56"/>
    </location>
</feature>
<sequence length="463" mass="48384">MKDTPAATGPATEPFAARVARHVSDLLRLAWPVMLSRAGILLMAFCDIAMLGRYAPGAVGEANLGLSVFVPVLVIAIGLSSGIAPVVAHAFGRGNWAECGQAWRRGLVWSLVISTLGAWGVWQGEWVLAVLGQSPDFSAKGGAVAQALAPGLIAQTVFAVSAFYLEATRRPMAGLVVMLGANVLNFGLNWLLIFGHAGFPELGAVGAALASTLVRFAAAFAMIAIILLQRDPRHAGVTGPWETFWGPGGWRAGYLMRKLGFSAGLANGFETVGFAAMSLFAASLGPLALDAYSISHNLVATLFMVGLGLAVATGVRVGIETGRDRPDEAAFAGWTGLGVSVVTMSILGAAVFLGRDSIAAVYTDDPAVMARAAALFAFSALVFVPDSAQVVMGQAVRALGDAWIAILAYVLAFTILLIPVGWWMVNRGGWDESGLVVTIIGCCIVAVVLLAWRFRVLTRGASR</sequence>
<dbReference type="InterPro" id="IPR002528">
    <property type="entry name" value="MATE_fam"/>
</dbReference>
<keyword evidence="4" id="KW-1185">Reference proteome</keyword>
<comment type="caution">
    <text evidence="3">The sequence shown here is derived from an EMBL/GenBank/DDBJ whole genome shotgun (WGS) entry which is preliminary data.</text>
</comment>
<evidence type="ECO:0000313" key="3">
    <source>
        <dbReference type="EMBL" id="MBK0399086.1"/>
    </source>
</evidence>
<gene>
    <name evidence="3" type="ORF">H0I76_07790</name>
</gene>
<feature type="transmembrane region" description="Helical" evidence="2">
    <location>
        <begin position="403"/>
        <end position="423"/>
    </location>
</feature>